<dbReference type="Pfam" id="PF04464">
    <property type="entry name" value="Glyphos_transf"/>
    <property type="match status" value="2"/>
</dbReference>
<evidence type="ECO:0000313" key="10">
    <source>
        <dbReference type="Proteomes" id="UP000632289"/>
    </source>
</evidence>
<reference evidence="9" key="1">
    <citation type="submission" date="2020-09" db="EMBL/GenBank/DDBJ databases">
        <title>Secondary metabolite and genome analysis of marine Streptomyces chumphonensis KK1-2T.</title>
        <authorList>
            <person name="Phongsopitanun W."/>
            <person name="Kanchanasin P."/>
            <person name="Pittayakhajonwut P."/>
            <person name="Suwanborirux K."/>
            <person name="Tanasupawat S."/>
        </authorList>
    </citation>
    <scope>NUCLEOTIDE SEQUENCE</scope>
    <source>
        <strain evidence="9">KK1-2</strain>
    </source>
</reference>
<keyword evidence="3" id="KW-1003">Cell membrane</keyword>
<dbReference type="AlphaFoldDB" id="A0A927IBV7"/>
<dbReference type="CDD" id="cd00761">
    <property type="entry name" value="Glyco_tranf_GTA_type"/>
    <property type="match status" value="1"/>
</dbReference>
<dbReference type="SUPFAM" id="SSF53448">
    <property type="entry name" value="Nucleotide-diphospho-sugar transferases"/>
    <property type="match status" value="1"/>
</dbReference>
<comment type="similarity">
    <text evidence="2">Belongs to the CDP-glycerol glycerophosphotransferase family.</text>
</comment>
<evidence type="ECO:0000256" key="3">
    <source>
        <dbReference type="ARBA" id="ARBA00022475"/>
    </source>
</evidence>
<evidence type="ECO:0000256" key="1">
    <source>
        <dbReference type="ARBA" id="ARBA00004202"/>
    </source>
</evidence>
<comment type="caution">
    <text evidence="9">The sequence shown here is derived from an EMBL/GenBank/DDBJ whole genome shotgun (WGS) entry which is preliminary data.</text>
</comment>
<evidence type="ECO:0000259" key="8">
    <source>
        <dbReference type="Pfam" id="PF00535"/>
    </source>
</evidence>
<dbReference type="GO" id="GO:0047355">
    <property type="term" value="F:CDP-glycerol glycerophosphotransferase activity"/>
    <property type="evidence" value="ECO:0007669"/>
    <property type="project" value="InterPro"/>
</dbReference>
<keyword evidence="5" id="KW-0777">Teichoic acid biosynthesis</keyword>
<evidence type="ECO:0000256" key="5">
    <source>
        <dbReference type="ARBA" id="ARBA00022944"/>
    </source>
</evidence>
<dbReference type="GO" id="GO:0016758">
    <property type="term" value="F:hexosyltransferase activity"/>
    <property type="evidence" value="ECO:0007669"/>
    <property type="project" value="UniProtKB-ARBA"/>
</dbReference>
<dbReference type="PANTHER" id="PTHR22916:SF3">
    <property type="entry name" value="UDP-GLCNAC:BETAGAL BETA-1,3-N-ACETYLGLUCOSAMINYLTRANSFERASE-LIKE PROTEIN 1"/>
    <property type="match status" value="1"/>
</dbReference>
<dbReference type="PANTHER" id="PTHR22916">
    <property type="entry name" value="GLYCOSYLTRANSFERASE"/>
    <property type="match status" value="1"/>
</dbReference>
<dbReference type="InterPro" id="IPR007554">
    <property type="entry name" value="Glycerophosphate_synth"/>
</dbReference>
<sequence length="724" mass="80145">MPRFSIIVPAHQVHAYLPECLESVLSQSFTDFELLAVDDGSPDGCGGLLAEAAGTDRRVTVLRLAEPGGPGPARNAGMAHARGDYVLFLDSDDALAPGALQAVADRLEDTAGPDVLVFDHERAFWHGRIERSVPAGMLDHREPQVFRAQDRPGLLRLPAVAWNKAYRREFLLRGGLRFPPGAYEGVPFTWWTLLTAEAVTVLDRVCVQHRRRRSGGLLAQAPRRHFDVFGQYDRVFALVGEQQRFARWRPILYRRMSDHLVSVILAPGRLPRSARAEFFRRSGKQCARYRDAAGRTDLRHLLLRLGARRTFRLLWAAGSLRRRLRAAVRAVRGPLLRTYYRIHLRRRVDPALAVFAAPAEGGYAGDPAALEATARRLVPGLRTAWVGTAEEAPDLHRRVRRLQPGSAAHRRALARAKYLVTSGDVEPGLRKRQGQILVRTHVGTPLAREGLDLGHHPVAGLGTDFATLLSRIDAWDYSVSANRHSTLARERAYPGAYTTLEYGAPRNDVMYRATADDVARIRTELGVPPGTVAVLYAPAERDYPHGRPRLDPARLAHTLGPGFTVLDGGAPRGPHRSATRLCLAADVLVTDYAPLMFDFANLDRPIVIHADDWETYRATRGTYFDLTTAPPGPVVRDLPTLVRLFHSGAWRAPQGAELRAAFRERFCPYDDGHAAERVVRAVFLDGAGLAPVVPPHERRPAPLPPSAPRVVRPAETLRSTRSGV</sequence>
<evidence type="ECO:0000256" key="4">
    <source>
        <dbReference type="ARBA" id="ARBA00022679"/>
    </source>
</evidence>
<dbReference type="FunFam" id="3.90.550.10:FF:000196">
    <property type="entry name" value="Glycosyl transferase"/>
    <property type="match status" value="1"/>
</dbReference>
<keyword evidence="6" id="KW-0472">Membrane</keyword>
<dbReference type="Proteomes" id="UP000632289">
    <property type="component" value="Unassembled WGS sequence"/>
</dbReference>
<dbReference type="EMBL" id="JACXYU010000001">
    <property type="protein sequence ID" value="MBD3930959.1"/>
    <property type="molecule type" value="Genomic_DNA"/>
</dbReference>
<comment type="subcellular location">
    <subcellularLocation>
        <location evidence="1">Cell membrane</location>
        <topology evidence="1">Peripheral membrane protein</topology>
    </subcellularLocation>
</comment>
<dbReference type="Gene3D" id="3.90.550.10">
    <property type="entry name" value="Spore Coat Polysaccharide Biosynthesis Protein SpsA, Chain A"/>
    <property type="match status" value="1"/>
</dbReference>
<accession>A0A927IBV7</accession>
<dbReference type="InterPro" id="IPR001173">
    <property type="entry name" value="Glyco_trans_2-like"/>
</dbReference>
<dbReference type="Gene3D" id="3.40.50.12580">
    <property type="match status" value="1"/>
</dbReference>
<dbReference type="GO" id="GO:0019350">
    <property type="term" value="P:teichoic acid biosynthetic process"/>
    <property type="evidence" value="ECO:0007669"/>
    <property type="project" value="UniProtKB-KW"/>
</dbReference>
<evidence type="ECO:0000256" key="6">
    <source>
        <dbReference type="ARBA" id="ARBA00023136"/>
    </source>
</evidence>
<organism evidence="9 10">
    <name type="scientific">Streptomyces chumphonensis</name>
    <dbReference type="NCBI Taxonomy" id="1214925"/>
    <lineage>
        <taxon>Bacteria</taxon>
        <taxon>Bacillati</taxon>
        <taxon>Actinomycetota</taxon>
        <taxon>Actinomycetes</taxon>
        <taxon>Kitasatosporales</taxon>
        <taxon>Streptomycetaceae</taxon>
        <taxon>Streptomyces</taxon>
    </lineage>
</organism>
<dbReference type="GO" id="GO:0005886">
    <property type="term" value="C:plasma membrane"/>
    <property type="evidence" value="ECO:0007669"/>
    <property type="project" value="UniProtKB-SubCell"/>
</dbReference>
<feature type="region of interest" description="Disordered" evidence="7">
    <location>
        <begin position="695"/>
        <end position="724"/>
    </location>
</feature>
<dbReference type="InterPro" id="IPR043149">
    <property type="entry name" value="TagF_N"/>
</dbReference>
<keyword evidence="4" id="KW-0808">Transferase</keyword>
<dbReference type="Gene3D" id="3.40.50.11820">
    <property type="match status" value="1"/>
</dbReference>
<evidence type="ECO:0000256" key="7">
    <source>
        <dbReference type="SAM" id="MobiDB-lite"/>
    </source>
</evidence>
<name>A0A927IBV7_9ACTN</name>
<protein>
    <submittedName>
        <fullName evidence="9">Bifunctional glycosyltransferase family 2 protein/CDP-glycerol:glycerophosphate glycerophosphotransferase</fullName>
    </submittedName>
</protein>
<gene>
    <name evidence="9" type="ORF">IF129_05205</name>
</gene>
<evidence type="ECO:0000313" key="9">
    <source>
        <dbReference type="EMBL" id="MBD3930959.1"/>
    </source>
</evidence>
<dbReference type="InterPro" id="IPR029044">
    <property type="entry name" value="Nucleotide-diphossugar_trans"/>
</dbReference>
<proteinExistence type="inferred from homology"/>
<keyword evidence="10" id="KW-1185">Reference proteome</keyword>
<dbReference type="InterPro" id="IPR043148">
    <property type="entry name" value="TagF_C"/>
</dbReference>
<dbReference type="Pfam" id="PF00535">
    <property type="entry name" value="Glycos_transf_2"/>
    <property type="match status" value="1"/>
</dbReference>
<feature type="domain" description="Glycosyltransferase 2-like" evidence="8">
    <location>
        <begin position="5"/>
        <end position="152"/>
    </location>
</feature>
<evidence type="ECO:0000256" key="2">
    <source>
        <dbReference type="ARBA" id="ARBA00010488"/>
    </source>
</evidence>